<dbReference type="PANTHER" id="PTHR21578">
    <property type="entry name" value="PROTEIN CBG03826"/>
    <property type="match status" value="1"/>
</dbReference>
<evidence type="ECO:0000256" key="4">
    <source>
        <dbReference type="SAM" id="MobiDB-lite"/>
    </source>
</evidence>
<feature type="compositionally biased region" description="Acidic residues" evidence="4">
    <location>
        <begin position="154"/>
        <end position="183"/>
    </location>
</feature>
<dbReference type="GO" id="GO:0008270">
    <property type="term" value="F:zinc ion binding"/>
    <property type="evidence" value="ECO:0007669"/>
    <property type="project" value="UniProtKB-KW"/>
</dbReference>
<evidence type="ECO:0000256" key="1">
    <source>
        <dbReference type="ARBA" id="ARBA00022771"/>
    </source>
</evidence>
<evidence type="ECO:0000256" key="3">
    <source>
        <dbReference type="PROSITE-ProRule" id="PRU00175"/>
    </source>
</evidence>
<feature type="compositionally biased region" description="Polar residues" evidence="4">
    <location>
        <begin position="142"/>
        <end position="152"/>
    </location>
</feature>
<protein>
    <recommendedName>
        <fullName evidence="5">RING-type domain-containing protein</fullName>
    </recommendedName>
</protein>
<proteinExistence type="predicted"/>
<gene>
    <name evidence="6" type="ORF">PENTCL1PPCAC_25289</name>
</gene>
<name>A0AAV5U9R4_9BILA</name>
<sequence length="377" mass="40709">MAPTTRTAGASRAREDSSEDEDFMPPPSATRSTRRLAGGGARGCPAPAAAARATNGAQRGRPAAAATRGARGGARGGRATSAARGAAAGPIVGGRQNQMARRATRVRDAGVTVRGTRGRRGIVATIGHAYRIGRRAGGDESAGNTTTGTIDLSSGEDEDEEEEGDDVSDEDEDEDEDEEEMGVDDSLRDFIVADEEEEGSFFVFDDSLREMVDGRGAGSEEEDEEGEEVAGIGLLNRIFDNHFGARAPAPARRRPHDESFSQEVEEFELMEQRDSAAARRREEQLRKKEDKEEKENKDVLRTDMFGACTVCAEDEVVDPVGCIHCASFIGCRKCAKRWYRTSKQNADDKIASCPLCRHQWPGPIPEVGDMLDLVKTA</sequence>
<organism evidence="6 7">
    <name type="scientific">Pristionchus entomophagus</name>
    <dbReference type="NCBI Taxonomy" id="358040"/>
    <lineage>
        <taxon>Eukaryota</taxon>
        <taxon>Metazoa</taxon>
        <taxon>Ecdysozoa</taxon>
        <taxon>Nematoda</taxon>
        <taxon>Chromadorea</taxon>
        <taxon>Rhabditida</taxon>
        <taxon>Rhabditina</taxon>
        <taxon>Diplogasteromorpha</taxon>
        <taxon>Diplogasteroidea</taxon>
        <taxon>Neodiplogasteridae</taxon>
        <taxon>Pristionchus</taxon>
    </lineage>
</organism>
<evidence type="ECO:0000259" key="5">
    <source>
        <dbReference type="PROSITE" id="PS50089"/>
    </source>
</evidence>
<feature type="domain" description="RING-type" evidence="5">
    <location>
        <begin position="308"/>
        <end position="357"/>
    </location>
</feature>
<keyword evidence="1 3" id="KW-0863">Zinc-finger</keyword>
<keyword evidence="2" id="KW-0862">Zinc</keyword>
<feature type="compositionally biased region" description="Low complexity" evidence="4">
    <location>
        <begin position="43"/>
        <end position="69"/>
    </location>
</feature>
<dbReference type="PROSITE" id="PS50089">
    <property type="entry name" value="ZF_RING_2"/>
    <property type="match status" value="1"/>
</dbReference>
<keyword evidence="1 3" id="KW-0479">Metal-binding</keyword>
<dbReference type="Proteomes" id="UP001432027">
    <property type="component" value="Unassembled WGS sequence"/>
</dbReference>
<feature type="compositionally biased region" description="Low complexity" evidence="4">
    <location>
        <begin position="77"/>
        <end position="95"/>
    </location>
</feature>
<keyword evidence="7" id="KW-1185">Reference proteome</keyword>
<dbReference type="EMBL" id="BTSX01000006">
    <property type="protein sequence ID" value="GMT03115.1"/>
    <property type="molecule type" value="Genomic_DNA"/>
</dbReference>
<comment type="caution">
    <text evidence="6">The sequence shown here is derived from an EMBL/GenBank/DDBJ whole genome shotgun (WGS) entry which is preliminary data.</text>
</comment>
<evidence type="ECO:0000313" key="6">
    <source>
        <dbReference type="EMBL" id="GMT03115.1"/>
    </source>
</evidence>
<feature type="region of interest" description="Disordered" evidence="4">
    <location>
        <begin position="269"/>
        <end position="295"/>
    </location>
</feature>
<dbReference type="Gene3D" id="3.30.40.10">
    <property type="entry name" value="Zinc/RING finger domain, C3HC4 (zinc finger)"/>
    <property type="match status" value="1"/>
</dbReference>
<feature type="region of interest" description="Disordered" evidence="4">
    <location>
        <begin position="135"/>
        <end position="190"/>
    </location>
</feature>
<dbReference type="PANTHER" id="PTHR21578:SF9">
    <property type="entry name" value="RING-TYPE DOMAIN-CONTAINING PROTEIN"/>
    <property type="match status" value="1"/>
</dbReference>
<dbReference type="SUPFAM" id="SSF57850">
    <property type="entry name" value="RING/U-box"/>
    <property type="match status" value="1"/>
</dbReference>
<accession>A0AAV5U9R4</accession>
<feature type="region of interest" description="Disordered" evidence="4">
    <location>
        <begin position="1"/>
        <end position="112"/>
    </location>
</feature>
<dbReference type="AlphaFoldDB" id="A0AAV5U9R4"/>
<dbReference type="InterPro" id="IPR013083">
    <property type="entry name" value="Znf_RING/FYVE/PHD"/>
</dbReference>
<evidence type="ECO:0000313" key="7">
    <source>
        <dbReference type="Proteomes" id="UP001432027"/>
    </source>
</evidence>
<reference evidence="6" key="1">
    <citation type="submission" date="2023-10" db="EMBL/GenBank/DDBJ databases">
        <title>Genome assembly of Pristionchus species.</title>
        <authorList>
            <person name="Yoshida K."/>
            <person name="Sommer R.J."/>
        </authorList>
    </citation>
    <scope>NUCLEOTIDE SEQUENCE</scope>
    <source>
        <strain evidence="6">RS0144</strain>
    </source>
</reference>
<feature type="compositionally biased region" description="Basic and acidic residues" evidence="4">
    <location>
        <begin position="270"/>
        <end position="295"/>
    </location>
</feature>
<dbReference type="InterPro" id="IPR001841">
    <property type="entry name" value="Znf_RING"/>
</dbReference>
<evidence type="ECO:0000256" key="2">
    <source>
        <dbReference type="ARBA" id="ARBA00022833"/>
    </source>
</evidence>